<dbReference type="InParanoid" id="Q0UCR9"/>
<organism evidence="2 3">
    <name type="scientific">Phaeosphaeria nodorum (strain SN15 / ATCC MYA-4574 / FGSC 10173)</name>
    <name type="common">Glume blotch fungus</name>
    <name type="synonym">Parastagonospora nodorum</name>
    <dbReference type="NCBI Taxonomy" id="321614"/>
    <lineage>
        <taxon>Eukaryota</taxon>
        <taxon>Fungi</taxon>
        <taxon>Dikarya</taxon>
        <taxon>Ascomycota</taxon>
        <taxon>Pezizomycotina</taxon>
        <taxon>Dothideomycetes</taxon>
        <taxon>Pleosporomycetidae</taxon>
        <taxon>Pleosporales</taxon>
        <taxon>Pleosporineae</taxon>
        <taxon>Phaeosphaeriaceae</taxon>
        <taxon>Parastagonospora</taxon>
    </lineage>
</organism>
<protein>
    <submittedName>
        <fullName evidence="2">Uncharacterized protein</fullName>
    </submittedName>
</protein>
<accession>Q0UCR9</accession>
<dbReference type="EMBL" id="CH445341">
    <property type="protein sequence ID" value="EAT81839.1"/>
    <property type="molecule type" value="Genomic_DNA"/>
</dbReference>
<evidence type="ECO:0000313" key="2">
    <source>
        <dbReference type="EMBL" id="EAT81839.1"/>
    </source>
</evidence>
<dbReference type="Proteomes" id="UP000001055">
    <property type="component" value="Unassembled WGS sequence"/>
</dbReference>
<dbReference type="AlphaFoldDB" id="Q0UCR9"/>
<sequence length="75" mass="8158">MGLVGQMKPVARQIPSADTRGGAGSDVLAGYPGRVARPGPPRRYNINVIFNRGVEKNAKKLFRNALHRTKDLSSQ</sequence>
<proteinExistence type="predicted"/>
<dbReference type="RefSeq" id="XP_001800715.1">
    <property type="nucleotide sequence ID" value="XM_001800663.1"/>
</dbReference>
<name>Q0UCR9_PHANO</name>
<gene>
    <name evidence="2" type="ORF">SNOG_10445</name>
</gene>
<reference evidence="3" key="1">
    <citation type="journal article" date="2007" name="Plant Cell">
        <title>Dothideomycete-plant interactions illuminated by genome sequencing and EST analysis of the wheat pathogen Stagonospora nodorum.</title>
        <authorList>
            <person name="Hane J.K."/>
            <person name="Lowe R.G."/>
            <person name="Solomon P.S."/>
            <person name="Tan K.C."/>
            <person name="Schoch C.L."/>
            <person name="Spatafora J.W."/>
            <person name="Crous P.W."/>
            <person name="Kodira C."/>
            <person name="Birren B.W."/>
            <person name="Galagan J.E."/>
            <person name="Torriani S.F."/>
            <person name="McDonald B.A."/>
            <person name="Oliver R.P."/>
        </authorList>
    </citation>
    <scope>NUCLEOTIDE SEQUENCE [LARGE SCALE GENOMIC DNA]</scope>
    <source>
        <strain evidence="3">SN15 / ATCC MYA-4574 / FGSC 10173</strain>
    </source>
</reference>
<evidence type="ECO:0000313" key="3">
    <source>
        <dbReference type="Proteomes" id="UP000001055"/>
    </source>
</evidence>
<evidence type="ECO:0000256" key="1">
    <source>
        <dbReference type="SAM" id="MobiDB-lite"/>
    </source>
</evidence>
<dbReference type="GeneID" id="5977622"/>
<dbReference type="KEGG" id="pno:SNOG_10445"/>
<feature type="region of interest" description="Disordered" evidence="1">
    <location>
        <begin position="1"/>
        <end position="25"/>
    </location>
</feature>